<dbReference type="InterPro" id="IPR000412">
    <property type="entry name" value="ABC_2_transport"/>
</dbReference>
<organism evidence="7">
    <name type="scientific">marine sediment metagenome</name>
    <dbReference type="NCBI Taxonomy" id="412755"/>
    <lineage>
        <taxon>unclassified sequences</taxon>
        <taxon>metagenomes</taxon>
        <taxon>ecological metagenomes</taxon>
    </lineage>
</organism>
<dbReference type="Pfam" id="PF01061">
    <property type="entry name" value="ABC2_membrane"/>
    <property type="match status" value="1"/>
</dbReference>
<evidence type="ECO:0000256" key="5">
    <source>
        <dbReference type="SAM" id="Phobius"/>
    </source>
</evidence>
<accession>X1R8N1</accession>
<comment type="caution">
    <text evidence="7">The sequence shown here is derived from an EMBL/GenBank/DDBJ whole genome shotgun (WGS) entry which is preliminary data.</text>
</comment>
<dbReference type="AlphaFoldDB" id="X1R8N1"/>
<feature type="transmembrane region" description="Helical" evidence="5">
    <location>
        <begin position="213"/>
        <end position="231"/>
    </location>
</feature>
<reference evidence="7" key="1">
    <citation type="journal article" date="2014" name="Front. Microbiol.">
        <title>High frequency of phylogenetically diverse reductive dehalogenase-homologous genes in deep subseafloor sedimentary metagenomes.</title>
        <authorList>
            <person name="Kawai M."/>
            <person name="Futagami T."/>
            <person name="Toyoda A."/>
            <person name="Takaki Y."/>
            <person name="Nishi S."/>
            <person name="Hori S."/>
            <person name="Arai W."/>
            <person name="Tsubouchi T."/>
            <person name="Morono Y."/>
            <person name="Uchiyama I."/>
            <person name="Ito T."/>
            <person name="Fujiyama A."/>
            <person name="Inagaki F."/>
            <person name="Takami H."/>
        </authorList>
    </citation>
    <scope>NUCLEOTIDE SEQUENCE</scope>
    <source>
        <strain evidence="7">Expedition CK06-06</strain>
    </source>
</reference>
<dbReference type="InterPro" id="IPR047817">
    <property type="entry name" value="ABC2_TM_bact-type"/>
</dbReference>
<name>X1R8N1_9ZZZZ</name>
<feature type="transmembrane region" description="Helical" evidence="5">
    <location>
        <begin position="21"/>
        <end position="39"/>
    </location>
</feature>
<evidence type="ECO:0000256" key="1">
    <source>
        <dbReference type="ARBA" id="ARBA00004141"/>
    </source>
</evidence>
<keyword evidence="4 5" id="KW-0472">Membrane</keyword>
<evidence type="ECO:0000259" key="6">
    <source>
        <dbReference type="PROSITE" id="PS51012"/>
    </source>
</evidence>
<protein>
    <recommendedName>
        <fullName evidence="6">ABC transmembrane type-2 domain-containing protein</fullName>
    </recommendedName>
</protein>
<dbReference type="InterPro" id="IPR052902">
    <property type="entry name" value="ABC-2_transporter"/>
</dbReference>
<dbReference type="InterPro" id="IPR013525">
    <property type="entry name" value="ABC2_TM"/>
</dbReference>
<dbReference type="PANTHER" id="PTHR43027:SF1">
    <property type="entry name" value="DOXORUBICIN RESISTANCE ABC TRANSPORTER PERMEASE PROTEIN DRRC-RELATED"/>
    <property type="match status" value="1"/>
</dbReference>
<gene>
    <name evidence="7" type="ORF">S12H4_04469</name>
</gene>
<dbReference type="PROSITE" id="PS51012">
    <property type="entry name" value="ABC_TM2"/>
    <property type="match status" value="1"/>
</dbReference>
<evidence type="ECO:0000256" key="3">
    <source>
        <dbReference type="ARBA" id="ARBA00022989"/>
    </source>
</evidence>
<keyword evidence="2 5" id="KW-0812">Transmembrane</keyword>
<comment type="subcellular location">
    <subcellularLocation>
        <location evidence="1">Membrane</location>
        <topology evidence="1">Multi-pass membrane protein</topology>
    </subcellularLocation>
</comment>
<feature type="transmembrane region" description="Helical" evidence="5">
    <location>
        <begin position="155"/>
        <end position="171"/>
    </location>
</feature>
<dbReference type="GO" id="GO:0140359">
    <property type="term" value="F:ABC-type transporter activity"/>
    <property type="evidence" value="ECO:0007669"/>
    <property type="project" value="InterPro"/>
</dbReference>
<dbReference type="PANTHER" id="PTHR43027">
    <property type="entry name" value="DOXORUBICIN RESISTANCE ABC TRANSPORTER PERMEASE PROTEIN DRRC-RELATED"/>
    <property type="match status" value="1"/>
</dbReference>
<feature type="transmembrane region" description="Helical" evidence="5">
    <location>
        <begin position="89"/>
        <end position="111"/>
    </location>
</feature>
<evidence type="ECO:0000256" key="4">
    <source>
        <dbReference type="ARBA" id="ARBA00023136"/>
    </source>
</evidence>
<dbReference type="GO" id="GO:0043190">
    <property type="term" value="C:ATP-binding cassette (ABC) transporter complex"/>
    <property type="evidence" value="ECO:0007669"/>
    <property type="project" value="InterPro"/>
</dbReference>
<dbReference type="PIRSF" id="PIRSF006648">
    <property type="entry name" value="DrrB"/>
    <property type="match status" value="1"/>
</dbReference>
<sequence>MRFMELARRNFKEMYRDPLHLGLAIGLPVGLLLVFQAIPEWLTPTFLVPGIILMGFAMLTDSSGMILARDRERALLSRLLTAPLRANDFISAYSLPYILVAIVQIIVVFAVGSLLGLEISGNVGLVFLILFVMSIGYIGLGMILGSLFTYTQAPIVWIVVMLLTVFGGAWMDQKEIGGGIQSTMNTLPFAHALDATRDVMIHGVGFGDIAINLYWVLGYTLVFFALGVFLFRRRMVE</sequence>
<evidence type="ECO:0000256" key="2">
    <source>
        <dbReference type="ARBA" id="ARBA00022692"/>
    </source>
</evidence>
<feature type="transmembrane region" description="Helical" evidence="5">
    <location>
        <begin position="45"/>
        <end position="68"/>
    </location>
</feature>
<keyword evidence="3 5" id="KW-1133">Transmembrane helix</keyword>
<proteinExistence type="predicted"/>
<dbReference type="EMBL" id="BARW01001383">
    <property type="protein sequence ID" value="GAI59480.1"/>
    <property type="molecule type" value="Genomic_DNA"/>
</dbReference>
<feature type="transmembrane region" description="Helical" evidence="5">
    <location>
        <begin position="123"/>
        <end position="148"/>
    </location>
</feature>
<feature type="domain" description="ABC transmembrane type-2" evidence="6">
    <location>
        <begin position="9"/>
        <end position="234"/>
    </location>
</feature>
<evidence type="ECO:0000313" key="7">
    <source>
        <dbReference type="EMBL" id="GAI59480.1"/>
    </source>
</evidence>